<keyword evidence="2" id="KW-0812">Transmembrane</keyword>
<feature type="transmembrane region" description="Helical" evidence="2">
    <location>
        <begin position="6"/>
        <end position="26"/>
    </location>
</feature>
<reference evidence="3" key="1">
    <citation type="journal article" date="2020" name="Nature">
        <title>Giant virus diversity and host interactions through global metagenomics.</title>
        <authorList>
            <person name="Schulz F."/>
            <person name="Roux S."/>
            <person name="Paez-Espino D."/>
            <person name="Jungbluth S."/>
            <person name="Walsh D.A."/>
            <person name="Denef V.J."/>
            <person name="McMahon K.D."/>
            <person name="Konstantinidis K.T."/>
            <person name="Eloe-Fadrosh E.A."/>
            <person name="Kyrpides N.C."/>
            <person name="Woyke T."/>
        </authorList>
    </citation>
    <scope>NUCLEOTIDE SEQUENCE</scope>
    <source>
        <strain evidence="3">GVMAG-M-3300023179-71</strain>
    </source>
</reference>
<evidence type="ECO:0000256" key="1">
    <source>
        <dbReference type="SAM" id="Coils"/>
    </source>
</evidence>
<keyword evidence="2" id="KW-1133">Transmembrane helix</keyword>
<dbReference type="EMBL" id="MN739888">
    <property type="protein sequence ID" value="QHT76066.1"/>
    <property type="molecule type" value="Genomic_DNA"/>
</dbReference>
<keyword evidence="1" id="KW-0175">Coiled coil</keyword>
<keyword evidence="2" id="KW-0472">Membrane</keyword>
<evidence type="ECO:0000313" key="3">
    <source>
        <dbReference type="EMBL" id="QHT76066.1"/>
    </source>
</evidence>
<evidence type="ECO:0000256" key="2">
    <source>
        <dbReference type="SAM" id="Phobius"/>
    </source>
</evidence>
<organism evidence="3">
    <name type="scientific">viral metagenome</name>
    <dbReference type="NCBI Taxonomy" id="1070528"/>
    <lineage>
        <taxon>unclassified sequences</taxon>
        <taxon>metagenomes</taxon>
        <taxon>organismal metagenomes</taxon>
    </lineage>
</organism>
<name>A0A6C0H773_9ZZZZ</name>
<dbReference type="AlphaFoldDB" id="A0A6C0H773"/>
<proteinExistence type="predicted"/>
<accession>A0A6C0H773</accession>
<sequence>MLKIILIYLVCSFLFIYFIHSIIEYLKNQHTEPIIYYEKEINEKVKNILALIENEYKIDEKEDKIDEKEDNFEKEMENYLNDRIQKKQVK</sequence>
<protein>
    <submittedName>
        <fullName evidence="3">Uncharacterized protein</fullName>
    </submittedName>
</protein>
<feature type="coiled-coil region" evidence="1">
    <location>
        <begin position="42"/>
        <end position="82"/>
    </location>
</feature>